<evidence type="ECO:0000313" key="1">
    <source>
        <dbReference type="EMBL" id="BDX08120.1"/>
    </source>
</evidence>
<accession>A0AA48KW27</accession>
<name>A0AA48KW27_9ALTE</name>
<sequence>MLMMSIFAIVVLAFLGMSMAQLLATSSSSIVYEVYGLRALNAARSGLDQKVLDVFSEQTSDASRCDADGSDSDLWVQQDFSNIPGMENCKVIALCTVTEVDDTNYYRFESQGMCELEGEGIVVSRTLAIDGRDVQS</sequence>
<dbReference type="AlphaFoldDB" id="A0AA48KW27"/>
<dbReference type="Proteomes" id="UP001333710">
    <property type="component" value="Chromosome"/>
</dbReference>
<gene>
    <name evidence="1" type="ORF">MACH26_36410</name>
</gene>
<dbReference type="KEGG" id="pmaw:MACH26_36410"/>
<proteinExistence type="predicted"/>
<evidence type="ECO:0000313" key="2">
    <source>
        <dbReference type="Proteomes" id="UP001333710"/>
    </source>
</evidence>
<keyword evidence="2" id="KW-1185">Reference proteome</keyword>
<reference evidence="1" key="1">
    <citation type="submission" date="2023-01" db="EMBL/GenBank/DDBJ databases">
        <title>Complete genome sequence of Planctobacterium marinum strain Dej080120_11.</title>
        <authorList>
            <person name="Ueki S."/>
            <person name="Maruyama F."/>
        </authorList>
    </citation>
    <scope>NUCLEOTIDE SEQUENCE</scope>
    <source>
        <strain evidence="1">Dej080120_11</strain>
    </source>
</reference>
<dbReference type="EMBL" id="AP027272">
    <property type="protein sequence ID" value="BDX08120.1"/>
    <property type="molecule type" value="Genomic_DNA"/>
</dbReference>
<protein>
    <recommendedName>
        <fullName evidence="3">MSHA biogenesis protein MshP</fullName>
    </recommendedName>
</protein>
<organism evidence="1 2">
    <name type="scientific">Planctobacterium marinum</name>
    <dbReference type="NCBI Taxonomy" id="1631968"/>
    <lineage>
        <taxon>Bacteria</taxon>
        <taxon>Pseudomonadati</taxon>
        <taxon>Pseudomonadota</taxon>
        <taxon>Gammaproteobacteria</taxon>
        <taxon>Alteromonadales</taxon>
        <taxon>Alteromonadaceae</taxon>
        <taxon>Planctobacterium</taxon>
    </lineage>
</organism>
<evidence type="ECO:0008006" key="3">
    <source>
        <dbReference type="Google" id="ProtNLM"/>
    </source>
</evidence>